<evidence type="ECO:0000313" key="3">
    <source>
        <dbReference type="Proteomes" id="UP001480595"/>
    </source>
</evidence>
<sequence length="430" mass="46165">MAESQWAKPNPTTSGLLATQTSVANHPQRSLAAQTSVATLPQRAQAAQTGVAIPRQRAQAAQTSAAIPTQRPLAAQISVAIPPQRAQAAQTSVAKRAIQSSSGPGSDLTVVEPKTKKPRVTEPVGSINLPSLGLPPVHPGACVSCEVKLPCDVKVSECVAPYMVILGKFLGVFIHVSEGQNSVQIKAHQLRGDQGMGKEILDLNNEFRVRRAYNIFLGWTADMYQNGKAKNLAKFVQDVLAADASDMVTQSKRLSESINCKVNMQSQVAPPDEYPENSHFFTPRHGSAAEQRQNQAARQPVEEVAPVRPNPPAGQTLLPHQRKQLPAMTQDARHGISRRYSIVSGLPFIRSLDDEDESNKTKPAKDDLITAIEEAKKESMGAKVTWGKPTKGEGEEATEEAESTDVTPAKGEGEEATEEVSISEVGVKSG</sequence>
<feature type="region of interest" description="Disordered" evidence="1">
    <location>
        <begin position="93"/>
        <end position="123"/>
    </location>
</feature>
<accession>A0ABR1T2M6</accession>
<feature type="compositionally biased region" description="Polar residues" evidence="1">
    <location>
        <begin position="10"/>
        <end position="37"/>
    </location>
</feature>
<reference evidence="2 3" key="1">
    <citation type="submission" date="2023-01" db="EMBL/GenBank/DDBJ databases">
        <title>Analysis of 21 Apiospora genomes using comparative genomics revels a genus with tremendous synthesis potential of carbohydrate active enzymes and secondary metabolites.</title>
        <authorList>
            <person name="Sorensen T."/>
        </authorList>
    </citation>
    <scope>NUCLEOTIDE SEQUENCE [LARGE SCALE GENOMIC DNA]</scope>
    <source>
        <strain evidence="2 3">CBS 135458</strain>
    </source>
</reference>
<name>A0ABR1T2M6_9PEZI</name>
<dbReference type="GeneID" id="92098308"/>
<feature type="region of interest" description="Disordered" evidence="1">
    <location>
        <begin position="378"/>
        <end position="430"/>
    </location>
</feature>
<feature type="compositionally biased region" description="Low complexity" evidence="1">
    <location>
        <begin position="288"/>
        <end position="299"/>
    </location>
</feature>
<dbReference type="RefSeq" id="XP_066708374.1">
    <property type="nucleotide sequence ID" value="XM_066865245.1"/>
</dbReference>
<feature type="region of interest" description="Disordered" evidence="1">
    <location>
        <begin position="1"/>
        <end position="37"/>
    </location>
</feature>
<feature type="region of interest" description="Disordered" evidence="1">
    <location>
        <begin position="285"/>
        <end position="318"/>
    </location>
</feature>
<protein>
    <submittedName>
        <fullName evidence="2">Uncharacterized protein</fullName>
    </submittedName>
</protein>
<comment type="caution">
    <text evidence="2">The sequence shown here is derived from an EMBL/GenBank/DDBJ whole genome shotgun (WGS) entry which is preliminary data.</text>
</comment>
<evidence type="ECO:0000313" key="2">
    <source>
        <dbReference type="EMBL" id="KAK8040829.1"/>
    </source>
</evidence>
<dbReference type="EMBL" id="JAQQWL010000015">
    <property type="protein sequence ID" value="KAK8040829.1"/>
    <property type="molecule type" value="Genomic_DNA"/>
</dbReference>
<proteinExistence type="predicted"/>
<gene>
    <name evidence="2" type="ORF">PG994_013836</name>
</gene>
<keyword evidence="3" id="KW-1185">Reference proteome</keyword>
<evidence type="ECO:0000256" key="1">
    <source>
        <dbReference type="SAM" id="MobiDB-lite"/>
    </source>
</evidence>
<dbReference type="Proteomes" id="UP001480595">
    <property type="component" value="Unassembled WGS sequence"/>
</dbReference>
<feature type="compositionally biased region" description="Polar residues" evidence="1">
    <location>
        <begin position="93"/>
        <end position="104"/>
    </location>
</feature>
<organism evidence="2 3">
    <name type="scientific">Apiospora phragmitis</name>
    <dbReference type="NCBI Taxonomy" id="2905665"/>
    <lineage>
        <taxon>Eukaryota</taxon>
        <taxon>Fungi</taxon>
        <taxon>Dikarya</taxon>
        <taxon>Ascomycota</taxon>
        <taxon>Pezizomycotina</taxon>
        <taxon>Sordariomycetes</taxon>
        <taxon>Xylariomycetidae</taxon>
        <taxon>Amphisphaeriales</taxon>
        <taxon>Apiosporaceae</taxon>
        <taxon>Apiospora</taxon>
    </lineage>
</organism>